<evidence type="ECO:0000259" key="10">
    <source>
        <dbReference type="Pfam" id="PF03151"/>
    </source>
</evidence>
<feature type="transmembrane region" description="Helical" evidence="9">
    <location>
        <begin position="370"/>
        <end position="391"/>
    </location>
</feature>
<feature type="compositionally biased region" description="Basic and acidic residues" evidence="8">
    <location>
        <begin position="83"/>
        <end position="92"/>
    </location>
</feature>
<evidence type="ECO:0000256" key="5">
    <source>
        <dbReference type="ARBA" id="ARBA00022692"/>
    </source>
</evidence>
<dbReference type="EMBL" id="MCBR01012915">
    <property type="protein sequence ID" value="RKF64807.1"/>
    <property type="molecule type" value="Genomic_DNA"/>
</dbReference>
<feature type="transmembrane region" description="Helical" evidence="9">
    <location>
        <begin position="309"/>
        <end position="328"/>
    </location>
</feature>
<evidence type="ECO:0000256" key="3">
    <source>
        <dbReference type="ARBA" id="ARBA00010425"/>
    </source>
</evidence>
<evidence type="ECO:0000313" key="12">
    <source>
        <dbReference type="Proteomes" id="UP000285405"/>
    </source>
</evidence>
<evidence type="ECO:0000256" key="9">
    <source>
        <dbReference type="SAM" id="Phobius"/>
    </source>
</evidence>
<feature type="transmembrane region" description="Helical" evidence="9">
    <location>
        <begin position="222"/>
        <end position="243"/>
    </location>
</feature>
<reference evidence="11 12" key="1">
    <citation type="journal article" date="2018" name="BMC Genomics">
        <title>Comparative genome analyses reveal sequence features reflecting distinct modes of host-adaptation between dicot and monocot powdery mildew.</title>
        <authorList>
            <person name="Wu Y."/>
            <person name="Ma X."/>
            <person name="Pan Z."/>
            <person name="Kale S.D."/>
            <person name="Song Y."/>
            <person name="King H."/>
            <person name="Zhang Q."/>
            <person name="Presley C."/>
            <person name="Deng X."/>
            <person name="Wei C.I."/>
            <person name="Xiao S."/>
        </authorList>
    </citation>
    <scope>NUCLEOTIDE SEQUENCE [LARGE SCALE GENOMIC DNA]</scope>
    <source>
        <strain evidence="11">UCSC1</strain>
    </source>
</reference>
<evidence type="ECO:0000256" key="4">
    <source>
        <dbReference type="ARBA" id="ARBA00011182"/>
    </source>
</evidence>
<name>A0A420I526_9PEZI</name>
<keyword evidence="7 9" id="KW-0472">Membrane</keyword>
<dbReference type="AlphaFoldDB" id="A0A420I526"/>
<feature type="transmembrane region" description="Helical" evidence="9">
    <location>
        <begin position="152"/>
        <end position="173"/>
    </location>
</feature>
<feature type="transmembrane region" description="Helical" evidence="9">
    <location>
        <begin position="250"/>
        <end position="267"/>
    </location>
</feature>
<evidence type="ECO:0000256" key="8">
    <source>
        <dbReference type="SAM" id="MobiDB-lite"/>
    </source>
</evidence>
<keyword evidence="6 9" id="KW-1133">Transmembrane helix</keyword>
<protein>
    <submittedName>
        <fullName evidence="11">Putative sugar phosphate/phosphate translocator</fullName>
    </submittedName>
</protein>
<dbReference type="Pfam" id="PF03151">
    <property type="entry name" value="TPT"/>
    <property type="match status" value="1"/>
</dbReference>
<proteinExistence type="inferred from homology"/>
<feature type="transmembrane region" description="Helical" evidence="9">
    <location>
        <begin position="126"/>
        <end position="146"/>
    </location>
</feature>
<feature type="region of interest" description="Disordered" evidence="8">
    <location>
        <begin position="83"/>
        <end position="107"/>
    </location>
</feature>
<feature type="compositionally biased region" description="Polar residues" evidence="8">
    <location>
        <begin position="95"/>
        <end position="104"/>
    </location>
</feature>
<evidence type="ECO:0000256" key="7">
    <source>
        <dbReference type="ARBA" id="ARBA00023136"/>
    </source>
</evidence>
<evidence type="ECO:0000313" key="11">
    <source>
        <dbReference type="EMBL" id="RKF64807.1"/>
    </source>
</evidence>
<comment type="function">
    <text evidence="1">Involved in the import of GDP-mannose from the cytoplasm into the Golgi lumen.</text>
</comment>
<organism evidence="11 12">
    <name type="scientific">Golovinomyces cichoracearum</name>
    <dbReference type="NCBI Taxonomy" id="62708"/>
    <lineage>
        <taxon>Eukaryota</taxon>
        <taxon>Fungi</taxon>
        <taxon>Dikarya</taxon>
        <taxon>Ascomycota</taxon>
        <taxon>Pezizomycotina</taxon>
        <taxon>Leotiomycetes</taxon>
        <taxon>Erysiphales</taxon>
        <taxon>Erysiphaceae</taxon>
        <taxon>Golovinomyces</taxon>
    </lineage>
</organism>
<evidence type="ECO:0000256" key="1">
    <source>
        <dbReference type="ARBA" id="ARBA00003420"/>
    </source>
</evidence>
<evidence type="ECO:0000256" key="6">
    <source>
        <dbReference type="ARBA" id="ARBA00022989"/>
    </source>
</evidence>
<comment type="similarity">
    <text evidence="3">Belongs to the TPT transporter family. SLC35D subfamily.</text>
</comment>
<feature type="transmembrane region" description="Helical" evidence="9">
    <location>
        <begin position="397"/>
        <end position="415"/>
    </location>
</feature>
<dbReference type="PANTHER" id="PTHR11132">
    <property type="entry name" value="SOLUTE CARRIER FAMILY 35"/>
    <property type="match status" value="1"/>
</dbReference>
<feature type="transmembrane region" description="Helical" evidence="9">
    <location>
        <begin position="340"/>
        <end position="363"/>
    </location>
</feature>
<dbReference type="OrthoDB" id="6418713at2759"/>
<feature type="transmembrane region" description="Helical" evidence="9">
    <location>
        <begin position="444"/>
        <end position="466"/>
    </location>
</feature>
<dbReference type="InterPro" id="IPR004853">
    <property type="entry name" value="Sugar_P_trans_dom"/>
</dbReference>
<comment type="caution">
    <text evidence="11">The sequence shown here is derived from an EMBL/GenBank/DDBJ whole genome shotgun (WGS) entry which is preliminary data.</text>
</comment>
<sequence>MRPPWESERDATHLYSAPCPREPNVHKFLFLTSPVETPLTSFSYTPSSAPNPKPQLLHCAFSIPHLLREKNSRKIHLVSKRKMMGEEKERLSGDGSRSSPTLPTVNPEVEKLQAQQDLKTNGIHPAIYVMVWISLSSSVILFNKWILSSLQFHYPILLTAWHLIFATVMTQILARTTRLLDGRKSVKMTGKIYLRAIVPIGLFFSLSLICGNLTYLYLSVSFIQMLKAFTPVAVLVAGWVLGIDPVDFKKLGNVSFIVIGVVLASFGEIDFVMIGFIFQVGGIMFEAIRICMVQRLLNGAEFKMDPLVSLYYFAPVCAVMNLTVALFWEVPKISMDEVYAVGLSTFFANACCAFLLNVSVVFLIGKTSGLVLTLCGVLKDILLVGASMIIWGTQVSALQAFGYTIALGGMIYYKLGHKELKPFLSEIGRRWAEFGVNKPVLRKIFIFTIFVFSIFFLLGGLAPTYAPEYDPKNYLVAAKNSLGNV</sequence>
<evidence type="ECO:0000256" key="2">
    <source>
        <dbReference type="ARBA" id="ARBA00004477"/>
    </source>
</evidence>
<gene>
    <name evidence="11" type="ORF">GcC1_129014</name>
</gene>
<accession>A0A420I526</accession>
<dbReference type="GO" id="GO:0005789">
    <property type="term" value="C:endoplasmic reticulum membrane"/>
    <property type="evidence" value="ECO:0007669"/>
    <property type="project" value="UniProtKB-SubCell"/>
</dbReference>
<dbReference type="Proteomes" id="UP000285405">
    <property type="component" value="Unassembled WGS sequence"/>
</dbReference>
<feature type="domain" description="Sugar phosphate transporter" evidence="10">
    <location>
        <begin position="126"/>
        <end position="413"/>
    </location>
</feature>
<dbReference type="InterPro" id="IPR050186">
    <property type="entry name" value="TPT_transporter"/>
</dbReference>
<comment type="subcellular location">
    <subcellularLocation>
        <location evidence="2">Endoplasmic reticulum membrane</location>
        <topology evidence="2">Multi-pass membrane protein</topology>
    </subcellularLocation>
</comment>
<feature type="transmembrane region" description="Helical" evidence="9">
    <location>
        <begin position="273"/>
        <end position="297"/>
    </location>
</feature>
<comment type="subunit">
    <text evidence="4">Homooligomer.</text>
</comment>
<feature type="transmembrane region" description="Helical" evidence="9">
    <location>
        <begin position="193"/>
        <end position="216"/>
    </location>
</feature>
<keyword evidence="5 9" id="KW-0812">Transmembrane</keyword>